<dbReference type="InterPro" id="IPR018097">
    <property type="entry name" value="EGF_Ca-bd_CS"/>
</dbReference>
<dbReference type="PROSITE" id="PS00022">
    <property type="entry name" value="EGF_1"/>
    <property type="match status" value="1"/>
</dbReference>
<evidence type="ECO:0000256" key="3">
    <source>
        <dbReference type="ARBA" id="ARBA00004613"/>
    </source>
</evidence>
<evidence type="ECO:0000256" key="10">
    <source>
        <dbReference type="ARBA" id="ARBA00022729"/>
    </source>
</evidence>
<dbReference type="EMBL" id="JAERUA010000024">
    <property type="protein sequence ID" value="KAI1883223.1"/>
    <property type="molecule type" value="Genomic_DNA"/>
</dbReference>
<dbReference type="OrthoDB" id="9028152at2759"/>
<comment type="catalytic activity">
    <reaction evidence="21">
        <text>Degradation of blood coagulation factors Va and VIIIa.</text>
        <dbReference type="EC" id="3.4.21.69"/>
    </reaction>
</comment>
<keyword evidence="36" id="KW-1185">Reference proteome</keyword>
<evidence type="ECO:0000256" key="20">
    <source>
        <dbReference type="ARBA" id="ARBA00023180"/>
    </source>
</evidence>
<dbReference type="GO" id="GO:0005794">
    <property type="term" value="C:Golgi apparatus"/>
    <property type="evidence" value="ECO:0007669"/>
    <property type="project" value="UniProtKB-SubCell"/>
</dbReference>
<dbReference type="Pfam" id="PF00008">
    <property type="entry name" value="EGF"/>
    <property type="match status" value="1"/>
</dbReference>
<dbReference type="SUPFAM" id="SSF57630">
    <property type="entry name" value="GLA-domain"/>
    <property type="match status" value="1"/>
</dbReference>
<dbReference type="InterPro" id="IPR017857">
    <property type="entry name" value="Coagulation_fac-like_Gla_dom"/>
</dbReference>
<evidence type="ECO:0000256" key="21">
    <source>
        <dbReference type="ARBA" id="ARBA00036045"/>
    </source>
</evidence>
<dbReference type="Gene3D" id="4.10.740.10">
    <property type="entry name" value="Coagulation Factor IX"/>
    <property type="match status" value="1"/>
</dbReference>
<evidence type="ECO:0000256" key="14">
    <source>
        <dbReference type="ARBA" id="ARBA00022825"/>
    </source>
</evidence>
<dbReference type="InterPro" id="IPR000742">
    <property type="entry name" value="EGF"/>
</dbReference>
<dbReference type="GO" id="GO:0005509">
    <property type="term" value="F:calcium ion binding"/>
    <property type="evidence" value="ECO:0007669"/>
    <property type="project" value="InterPro"/>
</dbReference>
<evidence type="ECO:0000313" key="36">
    <source>
        <dbReference type="Proteomes" id="UP000829720"/>
    </source>
</evidence>
<evidence type="ECO:0000256" key="27">
    <source>
        <dbReference type="ARBA" id="ARBA00042906"/>
    </source>
</evidence>
<dbReference type="PROSITE" id="PS00134">
    <property type="entry name" value="TRYPSIN_HIS"/>
    <property type="match status" value="1"/>
</dbReference>
<dbReference type="Proteomes" id="UP000829720">
    <property type="component" value="Unassembled WGS sequence"/>
</dbReference>
<dbReference type="Pfam" id="PF14670">
    <property type="entry name" value="FXa_inhibition"/>
    <property type="match status" value="1"/>
</dbReference>
<evidence type="ECO:0000259" key="32">
    <source>
        <dbReference type="PROSITE" id="PS50026"/>
    </source>
</evidence>
<dbReference type="CDD" id="cd00054">
    <property type="entry name" value="EGF_CA"/>
    <property type="match status" value="1"/>
</dbReference>
<dbReference type="Pfam" id="PF00594">
    <property type="entry name" value="Gla"/>
    <property type="match status" value="1"/>
</dbReference>
<dbReference type="InterPro" id="IPR001314">
    <property type="entry name" value="Peptidase_S1A"/>
</dbReference>
<dbReference type="InterPro" id="IPR009030">
    <property type="entry name" value="Growth_fac_rcpt_cys_sf"/>
</dbReference>
<evidence type="ECO:0000256" key="1">
    <source>
        <dbReference type="ARBA" id="ARBA00004240"/>
    </source>
</evidence>
<dbReference type="PROSITE" id="PS50240">
    <property type="entry name" value="TRYPSIN_DOM"/>
    <property type="match status" value="1"/>
</dbReference>
<dbReference type="AlphaFoldDB" id="A0A8T3CE65"/>
<evidence type="ECO:0000256" key="12">
    <source>
        <dbReference type="ARBA" id="ARBA00022801"/>
    </source>
</evidence>
<evidence type="ECO:0000256" key="31">
    <source>
        <dbReference type="SAM" id="SignalP"/>
    </source>
</evidence>
<comment type="caution">
    <text evidence="29">Lacks conserved residue(s) required for the propagation of feature annotation.</text>
</comment>
<feature type="active site" description="Charge relay system" evidence="28">
    <location>
        <position position="379"/>
    </location>
</feature>
<feature type="domain" description="Gla" evidence="34">
    <location>
        <begin position="39"/>
        <end position="85"/>
    </location>
</feature>
<accession>A0A8T3CE65</accession>
<dbReference type="GO" id="GO:0007596">
    <property type="term" value="P:blood coagulation"/>
    <property type="evidence" value="ECO:0007669"/>
    <property type="project" value="UniProtKB-KW"/>
</dbReference>
<evidence type="ECO:0000256" key="19">
    <source>
        <dbReference type="ARBA" id="ARBA00023157"/>
    </source>
</evidence>
<dbReference type="PANTHER" id="PTHR24278:SF0">
    <property type="entry name" value="VITAMIN K-DEPENDENT PROTEIN C"/>
    <property type="match status" value="1"/>
</dbReference>
<keyword evidence="15" id="KW-0106">Calcium</keyword>
<keyword evidence="20" id="KW-0325">Glycoprotein</keyword>
<evidence type="ECO:0000256" key="16">
    <source>
        <dbReference type="ARBA" id="ARBA00023034"/>
    </source>
</evidence>
<reference evidence="35" key="1">
    <citation type="submission" date="2021-01" db="EMBL/GenBank/DDBJ databases">
        <authorList>
            <person name="Zahm M."/>
            <person name="Roques C."/>
            <person name="Cabau C."/>
            <person name="Klopp C."/>
            <person name="Donnadieu C."/>
            <person name="Jouanno E."/>
            <person name="Lampietro C."/>
            <person name="Louis A."/>
            <person name="Herpin A."/>
            <person name="Echchiki A."/>
            <person name="Berthelot C."/>
            <person name="Parey E."/>
            <person name="Roest-Crollius H."/>
            <person name="Braasch I."/>
            <person name="Postlethwait J."/>
            <person name="Bobe J."/>
            <person name="Montfort J."/>
            <person name="Bouchez O."/>
            <person name="Begum T."/>
            <person name="Mejri S."/>
            <person name="Adams A."/>
            <person name="Chen W.-J."/>
            <person name="Guiguen Y."/>
        </authorList>
    </citation>
    <scope>NUCLEOTIDE SEQUENCE</scope>
    <source>
        <tissue evidence="35">Blood</tissue>
    </source>
</reference>
<dbReference type="PROSITE" id="PS50026">
    <property type="entry name" value="EGF_3"/>
    <property type="match status" value="1"/>
</dbReference>
<dbReference type="InterPro" id="IPR050442">
    <property type="entry name" value="Peptidase_S1_coag_factors"/>
</dbReference>
<dbReference type="SUPFAM" id="SSF57184">
    <property type="entry name" value="Growth factor receptor domain"/>
    <property type="match status" value="1"/>
</dbReference>
<evidence type="ECO:0000313" key="35">
    <source>
        <dbReference type="EMBL" id="KAI1883223.1"/>
    </source>
</evidence>
<dbReference type="PROSITE" id="PS00011">
    <property type="entry name" value="GLA_1"/>
    <property type="match status" value="1"/>
</dbReference>
<dbReference type="EC" id="3.4.21.69" evidence="23"/>
<dbReference type="Pfam" id="PF00089">
    <property type="entry name" value="Trypsin"/>
    <property type="match status" value="1"/>
</dbReference>
<evidence type="ECO:0000256" key="24">
    <source>
        <dbReference type="ARBA" id="ARBA00040219"/>
    </source>
</evidence>
<dbReference type="SMART" id="SM00181">
    <property type="entry name" value="EGF"/>
    <property type="match status" value="2"/>
</dbReference>
<organism evidence="35 36">
    <name type="scientific">Albula goreensis</name>
    <dbReference type="NCBI Taxonomy" id="1534307"/>
    <lineage>
        <taxon>Eukaryota</taxon>
        <taxon>Metazoa</taxon>
        <taxon>Chordata</taxon>
        <taxon>Craniata</taxon>
        <taxon>Vertebrata</taxon>
        <taxon>Euteleostomi</taxon>
        <taxon>Actinopterygii</taxon>
        <taxon>Neopterygii</taxon>
        <taxon>Teleostei</taxon>
        <taxon>Albuliformes</taxon>
        <taxon>Albulidae</taxon>
        <taxon>Albula</taxon>
    </lineage>
</organism>
<keyword evidence="9" id="KW-0356">Hemostasis</keyword>
<keyword evidence="4" id="KW-0301">Gamma-carboxyglutamic acid</keyword>
<evidence type="ECO:0000256" key="22">
    <source>
        <dbReference type="ARBA" id="ARBA00037553"/>
    </source>
</evidence>
<keyword evidence="10 31" id="KW-0732">Signal</keyword>
<dbReference type="SMART" id="SM00069">
    <property type="entry name" value="GLA"/>
    <property type="match status" value="1"/>
</dbReference>
<proteinExistence type="predicted"/>
<comment type="subcellular location">
    <subcellularLocation>
        <location evidence="1">Endoplasmic reticulum</location>
    </subcellularLocation>
    <subcellularLocation>
        <location evidence="2">Golgi apparatus</location>
    </subcellularLocation>
    <subcellularLocation>
        <location evidence="3">Secreted</location>
    </subcellularLocation>
</comment>
<evidence type="ECO:0000256" key="11">
    <source>
        <dbReference type="ARBA" id="ARBA00022737"/>
    </source>
</evidence>
<dbReference type="GO" id="GO:0005783">
    <property type="term" value="C:endoplasmic reticulum"/>
    <property type="evidence" value="ECO:0007669"/>
    <property type="project" value="UniProtKB-SubCell"/>
</dbReference>
<dbReference type="GO" id="GO:0004252">
    <property type="term" value="F:serine-type endopeptidase activity"/>
    <property type="evidence" value="ECO:0007669"/>
    <property type="project" value="UniProtKB-EC"/>
</dbReference>
<evidence type="ECO:0000256" key="7">
    <source>
        <dbReference type="ARBA" id="ARBA00022670"/>
    </source>
</evidence>
<evidence type="ECO:0000256" key="13">
    <source>
        <dbReference type="ARBA" id="ARBA00022824"/>
    </source>
</evidence>
<dbReference type="PROSITE" id="PS01186">
    <property type="entry name" value="EGF_2"/>
    <property type="match status" value="1"/>
</dbReference>
<dbReference type="InterPro" id="IPR000152">
    <property type="entry name" value="EGF-type_Asp/Asn_hydroxyl_site"/>
</dbReference>
<evidence type="ECO:0000259" key="34">
    <source>
        <dbReference type="PROSITE" id="PS50998"/>
    </source>
</evidence>
<dbReference type="GO" id="GO:0006508">
    <property type="term" value="P:proteolysis"/>
    <property type="evidence" value="ECO:0007669"/>
    <property type="project" value="UniProtKB-KW"/>
</dbReference>
<dbReference type="PRINTS" id="PR00001">
    <property type="entry name" value="GLABLOOD"/>
</dbReference>
<keyword evidence="7 30" id="KW-0645">Protease</keyword>
<dbReference type="InterPro" id="IPR001881">
    <property type="entry name" value="EGF-like_Ca-bd_dom"/>
</dbReference>
<comment type="function">
    <text evidence="22">Protein C is a vitamin K-dependent serine protease that regulates blood coagulation by inactivating factors Va and VIIIa in the presence of calcium ions and phospholipids. Exerts a protective effect on the endothelial cell barrier function.</text>
</comment>
<feature type="signal peptide" evidence="31">
    <location>
        <begin position="1"/>
        <end position="21"/>
    </location>
</feature>
<keyword evidence="5" id="KW-0964">Secreted</keyword>
<keyword evidence="14 30" id="KW-0720">Serine protease</keyword>
<sequence length="442" mass="48780">MGKVCFCVLMLVALWTAAAISKSVFYSGQEANAVLRSKRANSFLEELKAGSQERECVEEVCDFEEAFEIFQTREATIEFWTVYTDGNQCLPKPCANGTCVDLFQSYACTCYPGFEGKNCDLPRTTSNCTDNGGCDHMCQESEDGLSRSCSCLPGYRLQDDSRTCLPTVEYACGQLKITKASDSKPILGLQPWVVGGEIGKKGESPWQVLVMNENNRFHCGGVLIDQFWVLTAAHCLESSSIVSVRLGDYERFRFEGSEVIKPVQEAIVHPDYDTNTVNNDIALLRLQSAVHYTDYIVPVCLPDRTLAERVLHRNGTKAVVTGWGKTDELTPEKTSALRFITIPVVDHELCAEVMQDKVTQNMLCAGHIGGRKDACEGDSGGPMVTHYKDTWFLIGLVSWGDGCGKVDKVGIYTKVSNYLEWIDSVQKKWAHSGTAAPPSGSM</sequence>
<dbReference type="SUPFAM" id="SSF50494">
    <property type="entry name" value="Trypsin-like serine proteases"/>
    <property type="match status" value="1"/>
</dbReference>
<dbReference type="PRINTS" id="PR00722">
    <property type="entry name" value="CHYMOTRYPSIN"/>
</dbReference>
<evidence type="ECO:0000256" key="4">
    <source>
        <dbReference type="ARBA" id="ARBA00022479"/>
    </source>
</evidence>
<feature type="domain" description="Peptidase S1" evidence="33">
    <location>
        <begin position="193"/>
        <end position="427"/>
    </location>
</feature>
<dbReference type="PANTHER" id="PTHR24278">
    <property type="entry name" value="COAGULATION FACTOR"/>
    <property type="match status" value="1"/>
</dbReference>
<dbReference type="InterPro" id="IPR001254">
    <property type="entry name" value="Trypsin_dom"/>
</dbReference>
<dbReference type="FunFam" id="2.10.25.10:FF:000434">
    <property type="entry name" value="Predicted protein"/>
    <property type="match status" value="1"/>
</dbReference>
<evidence type="ECO:0000256" key="18">
    <source>
        <dbReference type="ARBA" id="ARBA00023145"/>
    </source>
</evidence>
<dbReference type="CDD" id="cd00190">
    <property type="entry name" value="Tryp_SPc"/>
    <property type="match status" value="1"/>
</dbReference>
<comment type="caution">
    <text evidence="35">The sequence shown here is derived from an EMBL/GenBank/DDBJ whole genome shotgun (WGS) entry which is preliminary data.</text>
</comment>
<dbReference type="PROSITE" id="PS00010">
    <property type="entry name" value="ASX_HYDROXYL"/>
    <property type="match status" value="1"/>
</dbReference>
<dbReference type="InterPro" id="IPR043504">
    <property type="entry name" value="Peptidase_S1_PA_chymotrypsin"/>
</dbReference>
<evidence type="ECO:0000256" key="23">
    <source>
        <dbReference type="ARBA" id="ARBA00038995"/>
    </source>
</evidence>
<evidence type="ECO:0000256" key="8">
    <source>
        <dbReference type="ARBA" id="ARBA00022685"/>
    </source>
</evidence>
<evidence type="ECO:0000256" key="30">
    <source>
        <dbReference type="RuleBase" id="RU363034"/>
    </source>
</evidence>
<dbReference type="PROSITE" id="PS01187">
    <property type="entry name" value="EGF_CA"/>
    <property type="match status" value="1"/>
</dbReference>
<feature type="disulfide bond" evidence="29">
    <location>
        <begin position="89"/>
        <end position="99"/>
    </location>
</feature>
<dbReference type="FunFam" id="2.40.10.10:FF:000006">
    <property type="entry name" value="Serine proteinase stubble"/>
    <property type="match status" value="1"/>
</dbReference>
<keyword evidence="12 30" id="KW-0378">Hydrolase</keyword>
<feature type="active site" description="Charge relay system" evidence="28">
    <location>
        <position position="234"/>
    </location>
</feature>
<keyword evidence="16" id="KW-0333">Golgi apparatus</keyword>
<evidence type="ECO:0000256" key="28">
    <source>
        <dbReference type="PIRSR" id="PIRSR001143-1"/>
    </source>
</evidence>
<dbReference type="SMART" id="SM00020">
    <property type="entry name" value="Tryp_SPc"/>
    <property type="match status" value="1"/>
</dbReference>
<keyword evidence="17" id="KW-0094">Blood coagulation</keyword>
<gene>
    <name evidence="35" type="ORF">AGOR_G00243010</name>
</gene>
<evidence type="ECO:0000256" key="17">
    <source>
        <dbReference type="ARBA" id="ARBA00023084"/>
    </source>
</evidence>
<keyword evidence="18" id="KW-0865">Zymogen</keyword>
<dbReference type="GO" id="GO:0005615">
    <property type="term" value="C:extracellular space"/>
    <property type="evidence" value="ECO:0007669"/>
    <property type="project" value="TreeGrafter"/>
</dbReference>
<dbReference type="InterPro" id="IPR033116">
    <property type="entry name" value="TRYPSIN_SER"/>
</dbReference>
<feature type="chain" id="PRO_5035836058" description="Vitamin K-dependent protein C" evidence="31">
    <location>
        <begin position="22"/>
        <end position="442"/>
    </location>
</feature>
<dbReference type="PROSITE" id="PS50998">
    <property type="entry name" value="GLA_2"/>
    <property type="match status" value="1"/>
</dbReference>
<dbReference type="Gene3D" id="2.40.10.10">
    <property type="entry name" value="Trypsin-like serine proteases"/>
    <property type="match status" value="2"/>
</dbReference>
<evidence type="ECO:0000256" key="5">
    <source>
        <dbReference type="ARBA" id="ARBA00022525"/>
    </source>
</evidence>
<dbReference type="InterPro" id="IPR012224">
    <property type="entry name" value="Pept_S1A_FX"/>
</dbReference>
<feature type="disulfide bond" evidence="29">
    <location>
        <begin position="110"/>
        <end position="119"/>
    </location>
</feature>
<dbReference type="InterPro" id="IPR018114">
    <property type="entry name" value="TRYPSIN_HIS"/>
</dbReference>
<dbReference type="PROSITE" id="PS00135">
    <property type="entry name" value="TRYPSIN_SER"/>
    <property type="match status" value="1"/>
</dbReference>
<evidence type="ECO:0000256" key="29">
    <source>
        <dbReference type="PROSITE-ProRule" id="PRU00076"/>
    </source>
</evidence>
<keyword evidence="8" id="KW-0165">Cleavage on pair of basic residues</keyword>
<keyword evidence="6 29" id="KW-0245">EGF-like domain</keyword>
<evidence type="ECO:0000259" key="33">
    <source>
        <dbReference type="PROSITE" id="PS50240"/>
    </source>
</evidence>
<dbReference type="InterPro" id="IPR035972">
    <property type="entry name" value="GLA-like_dom_SF"/>
</dbReference>
<dbReference type="SMART" id="SM00179">
    <property type="entry name" value="EGF_CA"/>
    <property type="match status" value="1"/>
</dbReference>
<dbReference type="FunFam" id="4.10.740.10:FF:000001">
    <property type="entry name" value="vitamin K-dependent protein S"/>
    <property type="match status" value="1"/>
</dbReference>
<evidence type="ECO:0000256" key="2">
    <source>
        <dbReference type="ARBA" id="ARBA00004555"/>
    </source>
</evidence>
<keyword evidence="11" id="KW-0677">Repeat</keyword>
<feature type="active site" description="Charge relay system" evidence="28">
    <location>
        <position position="280"/>
    </location>
</feature>
<evidence type="ECO:0000256" key="6">
    <source>
        <dbReference type="ARBA" id="ARBA00022536"/>
    </source>
</evidence>
<dbReference type="Gene3D" id="2.10.25.10">
    <property type="entry name" value="Laminin"/>
    <property type="match status" value="2"/>
</dbReference>
<evidence type="ECO:0000256" key="15">
    <source>
        <dbReference type="ARBA" id="ARBA00022837"/>
    </source>
</evidence>
<evidence type="ECO:0000256" key="25">
    <source>
        <dbReference type="ARBA" id="ARBA00041306"/>
    </source>
</evidence>
<keyword evidence="19 29" id="KW-1015">Disulfide bond</keyword>
<evidence type="ECO:0000256" key="9">
    <source>
        <dbReference type="ARBA" id="ARBA00022696"/>
    </source>
</evidence>
<feature type="domain" description="EGF-like" evidence="32">
    <location>
        <begin position="85"/>
        <end position="120"/>
    </location>
</feature>
<protein>
    <recommendedName>
        <fullName evidence="24">Vitamin K-dependent protein C</fullName>
        <ecNumber evidence="23">3.4.21.69</ecNumber>
    </recommendedName>
    <alternativeName>
        <fullName evidence="27">Anticoagulant protein C</fullName>
    </alternativeName>
    <alternativeName>
        <fullName evidence="25">Autoprothrombin IIA</fullName>
    </alternativeName>
    <alternativeName>
        <fullName evidence="26">Blood coagulation factor XIV</fullName>
    </alternativeName>
</protein>
<dbReference type="InterPro" id="IPR000294">
    <property type="entry name" value="GLA_domain"/>
</dbReference>
<keyword evidence="13" id="KW-0256">Endoplasmic reticulum</keyword>
<evidence type="ECO:0000256" key="26">
    <source>
        <dbReference type="ARBA" id="ARBA00042403"/>
    </source>
</evidence>
<name>A0A8T3CE65_9TELE</name>
<dbReference type="PIRSF" id="PIRSF001143">
    <property type="entry name" value="Factor_X"/>
    <property type="match status" value="1"/>
</dbReference>
<dbReference type="InterPro" id="IPR009003">
    <property type="entry name" value="Peptidase_S1_PA"/>
</dbReference>